<organism evidence="2 3">
    <name type="scientific">Plasmodium cynomolgi (strain B)</name>
    <dbReference type="NCBI Taxonomy" id="1120755"/>
    <lineage>
        <taxon>Eukaryota</taxon>
        <taxon>Sar</taxon>
        <taxon>Alveolata</taxon>
        <taxon>Apicomplexa</taxon>
        <taxon>Aconoidasida</taxon>
        <taxon>Haemosporida</taxon>
        <taxon>Plasmodiidae</taxon>
        <taxon>Plasmodium</taxon>
        <taxon>Plasmodium (Plasmodium)</taxon>
    </lineage>
</organism>
<keyword evidence="1" id="KW-0472">Membrane</keyword>
<proteinExistence type="predicted"/>
<dbReference type="VEuPathDB" id="PlasmoDB:PCYB_021170"/>
<dbReference type="OMA" id="NDFRYPN"/>
<keyword evidence="1" id="KW-1133">Transmembrane helix</keyword>
<protein>
    <submittedName>
        <fullName evidence="2">Uncharacterized protein</fullName>
    </submittedName>
</protein>
<evidence type="ECO:0000313" key="3">
    <source>
        <dbReference type="Proteomes" id="UP000006319"/>
    </source>
</evidence>
<reference evidence="2 3" key="1">
    <citation type="journal article" date="2012" name="Nat. Genet.">
        <title>Plasmodium cynomolgi genome sequences provide insight into Plasmodium vivax and the monkey malaria clade.</title>
        <authorList>
            <person name="Tachibana S."/>
            <person name="Sullivan S.A."/>
            <person name="Kawai S."/>
            <person name="Nakamura S."/>
            <person name="Kim H.R."/>
            <person name="Goto N."/>
            <person name="Arisue N."/>
            <person name="Palacpac N.M.Q."/>
            <person name="Honma H."/>
            <person name="Yagi M."/>
            <person name="Tougan T."/>
            <person name="Katakai Y."/>
            <person name="Kaneko O."/>
            <person name="Mita T."/>
            <person name="Kita K."/>
            <person name="Yasutomi Y."/>
            <person name="Sutton P.L."/>
            <person name="Shakhbatyan R."/>
            <person name="Horii T."/>
            <person name="Yasunaga T."/>
            <person name="Barnwell J.W."/>
            <person name="Escalante A.A."/>
            <person name="Carlton J.M."/>
            <person name="Tanabe K."/>
        </authorList>
    </citation>
    <scope>NUCLEOTIDE SEQUENCE [LARGE SCALE GENOMIC DNA]</scope>
    <source>
        <strain evidence="2 3">B</strain>
    </source>
</reference>
<keyword evidence="1" id="KW-0812">Transmembrane</keyword>
<dbReference type="AlphaFoldDB" id="K6UI05"/>
<dbReference type="EMBL" id="DF157094">
    <property type="protein sequence ID" value="GAB64548.1"/>
    <property type="molecule type" value="Genomic_DNA"/>
</dbReference>
<name>K6UI05_PLACD</name>
<dbReference type="PhylomeDB" id="K6UI05"/>
<evidence type="ECO:0000256" key="1">
    <source>
        <dbReference type="SAM" id="Phobius"/>
    </source>
</evidence>
<dbReference type="OrthoDB" id="387109at2759"/>
<dbReference type="RefSeq" id="XP_004220515.1">
    <property type="nucleotide sequence ID" value="XM_004220467.1"/>
</dbReference>
<dbReference type="Proteomes" id="UP000006319">
    <property type="component" value="Chromosome 2"/>
</dbReference>
<evidence type="ECO:0000313" key="2">
    <source>
        <dbReference type="EMBL" id="GAB64548.1"/>
    </source>
</evidence>
<keyword evidence="3" id="KW-1185">Reference proteome</keyword>
<dbReference type="GeneID" id="14691020"/>
<sequence>MSNLSSSSASGKNVNFQGCSHSNDGSVSTWDADCSDIKSEETVKSSFKILLRSSLFTVLLLAVHWSNSNGPYSQWKGEATNEVKVQRNRRMLYNNTGRYVSSDYNASMENLAGSRENNEQTFRNMENDFRYPNFMYNSLNQQNNVSNSLYSNLNNNALFYIFSFIAGLFLISQVGAERLFFLASAMGIAYHIRKSVRSS</sequence>
<gene>
    <name evidence="2" type="ORF">PCYB_021170</name>
</gene>
<feature type="transmembrane region" description="Helical" evidence="1">
    <location>
        <begin position="157"/>
        <end position="176"/>
    </location>
</feature>
<dbReference type="KEGG" id="pcy:PCYB_021170"/>
<accession>K6UI05</accession>